<organism evidence="1">
    <name type="scientific">mine drainage metagenome</name>
    <dbReference type="NCBI Taxonomy" id="410659"/>
    <lineage>
        <taxon>unclassified sequences</taxon>
        <taxon>metagenomes</taxon>
        <taxon>ecological metagenomes</taxon>
    </lineage>
</organism>
<dbReference type="EMBL" id="MLJW01000804">
    <property type="protein sequence ID" value="OIQ82440.1"/>
    <property type="molecule type" value="Genomic_DNA"/>
</dbReference>
<sequence>MHIRLNIDDAFMRDLQDKVGGTTPVADLARDAFAVLRWTVDEVARGRVVLSADCRGCELHRLVMPTLDRVEARARASEHG</sequence>
<protein>
    <submittedName>
        <fullName evidence="1">Uncharacterized protein</fullName>
    </submittedName>
</protein>
<dbReference type="AlphaFoldDB" id="A0A1J5QG52"/>
<proteinExistence type="predicted"/>
<comment type="caution">
    <text evidence="1">The sequence shown here is derived from an EMBL/GenBank/DDBJ whole genome shotgun (WGS) entry which is preliminary data.</text>
</comment>
<accession>A0A1J5QG52</accession>
<reference evidence="1" key="1">
    <citation type="submission" date="2016-10" db="EMBL/GenBank/DDBJ databases">
        <title>Sequence of Gallionella enrichment culture.</title>
        <authorList>
            <person name="Poehlein A."/>
            <person name="Muehling M."/>
            <person name="Daniel R."/>
        </authorList>
    </citation>
    <scope>NUCLEOTIDE SEQUENCE</scope>
</reference>
<name>A0A1J5QG52_9ZZZZ</name>
<gene>
    <name evidence="1" type="ORF">GALL_357730</name>
</gene>
<evidence type="ECO:0000313" key="1">
    <source>
        <dbReference type="EMBL" id="OIQ82440.1"/>
    </source>
</evidence>